<dbReference type="InterPro" id="IPR035595">
    <property type="entry name" value="UDP_glycos_trans_CS"/>
</dbReference>
<dbReference type="Gene3D" id="3.40.50.2000">
    <property type="entry name" value="Glycogen Phosphorylase B"/>
    <property type="match status" value="2"/>
</dbReference>
<dbReference type="Proteomes" id="UP001630127">
    <property type="component" value="Unassembled WGS sequence"/>
</dbReference>
<evidence type="ECO:0000256" key="2">
    <source>
        <dbReference type="ARBA" id="ARBA00022676"/>
    </source>
</evidence>
<dbReference type="PANTHER" id="PTHR48046:SF1">
    <property type="entry name" value="GLYCOSYLTRANSFERASE-RELATED"/>
    <property type="match status" value="1"/>
</dbReference>
<dbReference type="SUPFAM" id="SSF53756">
    <property type="entry name" value="UDP-Glycosyltransferase/glycogen phosphorylase"/>
    <property type="match status" value="1"/>
</dbReference>
<organism evidence="6 7">
    <name type="scientific">Cinchona calisaya</name>
    <dbReference type="NCBI Taxonomy" id="153742"/>
    <lineage>
        <taxon>Eukaryota</taxon>
        <taxon>Viridiplantae</taxon>
        <taxon>Streptophyta</taxon>
        <taxon>Embryophyta</taxon>
        <taxon>Tracheophyta</taxon>
        <taxon>Spermatophyta</taxon>
        <taxon>Magnoliopsida</taxon>
        <taxon>eudicotyledons</taxon>
        <taxon>Gunneridae</taxon>
        <taxon>Pentapetalae</taxon>
        <taxon>asterids</taxon>
        <taxon>lamiids</taxon>
        <taxon>Gentianales</taxon>
        <taxon>Rubiaceae</taxon>
        <taxon>Cinchonoideae</taxon>
        <taxon>Cinchoneae</taxon>
        <taxon>Cinchona</taxon>
    </lineage>
</organism>
<comment type="caution">
    <text evidence="6">The sequence shown here is derived from an EMBL/GenBank/DDBJ whole genome shotgun (WGS) entry which is preliminary data.</text>
</comment>
<accession>A0ABD3A3P9</accession>
<keyword evidence="7" id="KW-1185">Reference proteome</keyword>
<evidence type="ECO:0000256" key="3">
    <source>
        <dbReference type="ARBA" id="ARBA00022679"/>
    </source>
</evidence>
<evidence type="ECO:0000256" key="1">
    <source>
        <dbReference type="ARBA" id="ARBA00009995"/>
    </source>
</evidence>
<reference evidence="6 7" key="1">
    <citation type="submission" date="2024-11" db="EMBL/GenBank/DDBJ databases">
        <title>A near-complete genome assembly of Cinchona calisaya.</title>
        <authorList>
            <person name="Lian D.C."/>
            <person name="Zhao X.W."/>
            <person name="Wei L."/>
        </authorList>
    </citation>
    <scope>NUCLEOTIDE SEQUENCE [LARGE SCALE GENOMIC DNA]</scope>
    <source>
        <tissue evidence="6">Nenye</tissue>
    </source>
</reference>
<evidence type="ECO:0000256" key="4">
    <source>
        <dbReference type="RuleBase" id="RU003718"/>
    </source>
</evidence>
<evidence type="ECO:0000313" key="6">
    <source>
        <dbReference type="EMBL" id="KAL3525427.1"/>
    </source>
</evidence>
<name>A0ABD3A3P9_9GENT</name>
<dbReference type="EMBL" id="JBJUIK010000006">
    <property type="protein sequence ID" value="KAL3525427.1"/>
    <property type="molecule type" value="Genomic_DNA"/>
</dbReference>
<gene>
    <name evidence="6" type="ORF">ACH5RR_013799</name>
</gene>
<dbReference type="Pfam" id="PF00201">
    <property type="entry name" value="UDPGT"/>
    <property type="match status" value="1"/>
</dbReference>
<dbReference type="InterPro" id="IPR002213">
    <property type="entry name" value="UDP_glucos_trans"/>
</dbReference>
<dbReference type="AlphaFoldDB" id="A0ABD3A3P9"/>
<dbReference type="PROSITE" id="PS00375">
    <property type="entry name" value="UDPGT"/>
    <property type="match status" value="1"/>
</dbReference>
<dbReference type="PANTHER" id="PTHR48046">
    <property type="entry name" value="UDP-GLYCOSYLTRANSFERASE 72E1"/>
    <property type="match status" value="1"/>
</dbReference>
<evidence type="ECO:0000313" key="7">
    <source>
        <dbReference type="Proteomes" id="UP001630127"/>
    </source>
</evidence>
<keyword evidence="2 4" id="KW-0328">Glycosyltransferase</keyword>
<sequence>MDSKKLHIAILASPGLGHLIPVLVLGNRLASFHDVKITILVITTTTSQAESQMLKPPSGEKLVDILPIPPVDISHLIDANTKMVTQLCIMVREALPGVRSTIAGMKPRPDVLIGDLFCTEAFPIATEFGMPKYLYVPSTAWFTALTTYCPVLHEQIDGQYVDQIEPLKIPGCKSVRPEDVVDPMLDRNDQQYREYLRHGIGYTLGDGILMNTWEDLEPISLEALRKNESLRPVVKRPVYPIGPLRKPIEPEGPKSELIKWLDMQPNESVIFVSFGSGGTLSAQQITELAWGLELSQQRFIWVVRPPTKGGADESFFTSGSGSDGTPDYLPEGFLTRTKKTGLVEPLWTQQVEILNHPSVGGFLSHCGWNSTLESITSGVPMIAWPLYAEQRLNATMLTEELGIAVRPEVLPTKKVVVRKEIEKMVRIVMEYKEGKIMRDKVRKLKISAENALNKGGSSYNNMCDLLKDAEMSSKSLKSMSD</sequence>
<proteinExistence type="inferred from homology"/>
<keyword evidence="3 4" id="KW-0808">Transferase</keyword>
<dbReference type="FunFam" id="3.40.50.2000:FF:000051">
    <property type="entry name" value="Glycosyltransferase"/>
    <property type="match status" value="1"/>
</dbReference>
<dbReference type="CDD" id="cd03784">
    <property type="entry name" value="GT1_Gtf-like"/>
    <property type="match status" value="1"/>
</dbReference>
<evidence type="ECO:0000256" key="5">
    <source>
        <dbReference type="RuleBase" id="RU362057"/>
    </source>
</evidence>
<dbReference type="EC" id="2.4.1.-" evidence="5"/>
<protein>
    <recommendedName>
        <fullName evidence="5">Glycosyltransferase</fullName>
        <ecNumber evidence="5">2.4.1.-</ecNumber>
    </recommendedName>
</protein>
<comment type="similarity">
    <text evidence="1 4">Belongs to the UDP-glycosyltransferase family.</text>
</comment>
<dbReference type="GO" id="GO:0016757">
    <property type="term" value="F:glycosyltransferase activity"/>
    <property type="evidence" value="ECO:0007669"/>
    <property type="project" value="UniProtKB-KW"/>
</dbReference>